<evidence type="ECO:0000256" key="2">
    <source>
        <dbReference type="ARBA" id="ARBA00023015"/>
    </source>
</evidence>
<evidence type="ECO:0000313" key="7">
    <source>
        <dbReference type="Proteomes" id="UP000180246"/>
    </source>
</evidence>
<dbReference type="InterPro" id="IPR036388">
    <property type="entry name" value="WH-like_DNA-bd_sf"/>
</dbReference>
<dbReference type="Gene3D" id="3.40.190.10">
    <property type="entry name" value="Periplasmic binding protein-like II"/>
    <property type="match status" value="2"/>
</dbReference>
<comment type="similarity">
    <text evidence="1">Belongs to the LysR transcriptional regulatory family.</text>
</comment>
<organism evidence="6 7">
    <name type="scientific">Massilia timonae</name>
    <dbReference type="NCBI Taxonomy" id="47229"/>
    <lineage>
        <taxon>Bacteria</taxon>
        <taxon>Pseudomonadati</taxon>
        <taxon>Pseudomonadota</taxon>
        <taxon>Betaproteobacteria</taxon>
        <taxon>Burkholderiales</taxon>
        <taxon>Oxalobacteraceae</taxon>
        <taxon>Telluria group</taxon>
        <taxon>Massilia</taxon>
    </lineage>
</organism>
<dbReference type="InterPro" id="IPR036390">
    <property type="entry name" value="WH_DNA-bd_sf"/>
</dbReference>
<protein>
    <submittedName>
        <fullName evidence="6">Bacterial regulatory helix-turn-helix, lysR family protein</fullName>
    </submittedName>
</protein>
<keyword evidence="2" id="KW-0805">Transcription regulation</keyword>
<dbReference type="PRINTS" id="PR00039">
    <property type="entry name" value="HTHLYSR"/>
</dbReference>
<evidence type="ECO:0000256" key="3">
    <source>
        <dbReference type="ARBA" id="ARBA00023125"/>
    </source>
</evidence>
<dbReference type="PANTHER" id="PTHR30118">
    <property type="entry name" value="HTH-TYPE TRANSCRIPTIONAL REGULATOR LEUO-RELATED"/>
    <property type="match status" value="1"/>
</dbReference>
<dbReference type="Pfam" id="PF00126">
    <property type="entry name" value="HTH_1"/>
    <property type="match status" value="1"/>
</dbReference>
<dbReference type="Pfam" id="PF03466">
    <property type="entry name" value="LysR_substrate"/>
    <property type="match status" value="1"/>
</dbReference>
<gene>
    <name evidence="6" type="ORF">LO55_3843</name>
</gene>
<dbReference type="AlphaFoldDB" id="A0A1S2NAZ7"/>
<comment type="caution">
    <text evidence="6">The sequence shown here is derived from an EMBL/GenBank/DDBJ whole genome shotgun (WGS) entry which is preliminary data.</text>
</comment>
<dbReference type="InterPro" id="IPR000847">
    <property type="entry name" value="LysR_HTH_N"/>
</dbReference>
<dbReference type="GO" id="GO:0003677">
    <property type="term" value="F:DNA binding"/>
    <property type="evidence" value="ECO:0007669"/>
    <property type="project" value="UniProtKB-KW"/>
</dbReference>
<dbReference type="Gene3D" id="1.10.10.10">
    <property type="entry name" value="Winged helix-like DNA-binding domain superfamily/Winged helix DNA-binding domain"/>
    <property type="match status" value="1"/>
</dbReference>
<keyword evidence="4" id="KW-0804">Transcription</keyword>
<sequence length="313" mass="34592">MIPDLSHLLILDSLLREGSLTRTAELLGMTQPTVSRALAKLRRHFGDPLFVRSGQRMQPTSRALELAGPVAAVLDAARQLEGGPAAFDPLSATRSFGLYMVDGAVVNILPQLLDGLARLENGAAGLQLRSVHIDPGSLEAQLERGHIDLAIGRFPHLLNNIRQRKLWDDEYACLMRPGHPWAGQLDRDAWLTHRHVLIEMEHTSHHNVAVTRKLETLLEPTRILCHVPSFTSAAHIALHTDAIATIPLRLARPLARDLGLTLAPMPVELPPLQLALYWHERSHRDPANRWLREFVLTTLTNTLGAGTGYADSA</sequence>
<dbReference type="InterPro" id="IPR005119">
    <property type="entry name" value="LysR_subst-bd"/>
</dbReference>
<dbReference type="SUPFAM" id="SSF53850">
    <property type="entry name" value="Periplasmic binding protein-like II"/>
    <property type="match status" value="1"/>
</dbReference>
<accession>A0A1S2NAZ7</accession>
<dbReference type="Proteomes" id="UP000180246">
    <property type="component" value="Unassembled WGS sequence"/>
</dbReference>
<name>A0A1S2NAZ7_9BURK</name>
<dbReference type="CDD" id="cd08459">
    <property type="entry name" value="PBP2_DntR_NahR_LinR_like"/>
    <property type="match status" value="1"/>
</dbReference>
<dbReference type="SUPFAM" id="SSF46785">
    <property type="entry name" value="Winged helix' DNA-binding domain"/>
    <property type="match status" value="1"/>
</dbReference>
<dbReference type="PROSITE" id="PS50931">
    <property type="entry name" value="HTH_LYSR"/>
    <property type="match status" value="1"/>
</dbReference>
<keyword evidence="3" id="KW-0238">DNA-binding</keyword>
<evidence type="ECO:0000259" key="5">
    <source>
        <dbReference type="PROSITE" id="PS50931"/>
    </source>
</evidence>
<reference evidence="6 7" key="1">
    <citation type="submission" date="2014-10" db="EMBL/GenBank/DDBJ databases">
        <authorList>
            <person name="Seo M.-J."/>
            <person name="Seok Y.J."/>
            <person name="Cha I.-T."/>
        </authorList>
    </citation>
    <scope>NUCLEOTIDE SEQUENCE [LARGE SCALE GENOMIC DNA]</scope>
    <source>
        <strain evidence="6 7">NEU</strain>
    </source>
</reference>
<dbReference type="PANTHER" id="PTHR30118:SF15">
    <property type="entry name" value="TRANSCRIPTIONAL REGULATORY PROTEIN"/>
    <property type="match status" value="1"/>
</dbReference>
<proteinExistence type="inferred from homology"/>
<dbReference type="EMBL" id="JRYB01000001">
    <property type="protein sequence ID" value="OIJ42013.1"/>
    <property type="molecule type" value="Genomic_DNA"/>
</dbReference>
<feature type="domain" description="HTH lysR-type" evidence="5">
    <location>
        <begin position="3"/>
        <end position="60"/>
    </location>
</feature>
<dbReference type="InterPro" id="IPR050389">
    <property type="entry name" value="LysR-type_TF"/>
</dbReference>
<evidence type="ECO:0000256" key="1">
    <source>
        <dbReference type="ARBA" id="ARBA00009437"/>
    </source>
</evidence>
<dbReference type="GO" id="GO:0003700">
    <property type="term" value="F:DNA-binding transcription factor activity"/>
    <property type="evidence" value="ECO:0007669"/>
    <property type="project" value="InterPro"/>
</dbReference>
<evidence type="ECO:0000313" key="6">
    <source>
        <dbReference type="EMBL" id="OIJ42013.1"/>
    </source>
</evidence>
<dbReference type="RefSeq" id="WP_071362680.1">
    <property type="nucleotide sequence ID" value="NZ_CAUQYF010000112.1"/>
</dbReference>
<evidence type="ECO:0000256" key="4">
    <source>
        <dbReference type="ARBA" id="ARBA00023163"/>
    </source>
</evidence>